<evidence type="ECO:0000259" key="8">
    <source>
        <dbReference type="Pfam" id="PF03918"/>
    </source>
</evidence>
<dbReference type="InterPro" id="IPR038297">
    <property type="entry name" value="CcmH/CycL/NrfF/Ccl2_sf"/>
</dbReference>
<evidence type="ECO:0000256" key="7">
    <source>
        <dbReference type="RuleBase" id="RU364112"/>
    </source>
</evidence>
<sequence length="155" mass="17621">MGVAHAALEQTSEIKDGKKVVTEASYEGKVREVARDLRCAVCQNQSVYDSNSELAKDMLNVIRDHVKAGRSKEEINQYFFERYGDYIYLEPIKSGRNMILWIGPFVALLIGALGLRSAIRRWYRNTAKEESEAEVVHASSAVKKRIEQELNKVDL</sequence>
<dbReference type="PANTHER" id="PTHR47870">
    <property type="entry name" value="CYTOCHROME C-TYPE BIOGENESIS PROTEIN CCMH"/>
    <property type="match status" value="1"/>
</dbReference>
<evidence type="ECO:0000256" key="5">
    <source>
        <dbReference type="ARBA" id="ARBA00022748"/>
    </source>
</evidence>
<dbReference type="CDD" id="cd16378">
    <property type="entry name" value="CcmH_N"/>
    <property type="match status" value="1"/>
</dbReference>
<dbReference type="Pfam" id="PF03918">
    <property type="entry name" value="CcmH"/>
    <property type="match status" value="1"/>
</dbReference>
<keyword evidence="5" id="KW-0201">Cytochrome c-type biogenesis</keyword>
<dbReference type="GO" id="GO:0017004">
    <property type="term" value="P:cytochrome complex assembly"/>
    <property type="evidence" value="ECO:0007669"/>
    <property type="project" value="UniProtKB-KW"/>
</dbReference>
<dbReference type="GO" id="GO:0046872">
    <property type="term" value="F:metal ion binding"/>
    <property type="evidence" value="ECO:0007669"/>
    <property type="project" value="UniProtKB-KW"/>
</dbReference>
<dbReference type="GO" id="GO:0005886">
    <property type="term" value="C:plasma membrane"/>
    <property type="evidence" value="ECO:0007669"/>
    <property type="project" value="TreeGrafter"/>
</dbReference>
<dbReference type="InterPro" id="IPR005616">
    <property type="entry name" value="CcmH/CycL/Ccl2/NrfF_N"/>
</dbReference>
<keyword evidence="7" id="KW-1133">Transmembrane helix</keyword>
<protein>
    <recommendedName>
        <fullName evidence="7">Cytochrome c-type biogenesis protein</fullName>
    </recommendedName>
</protein>
<reference evidence="9" key="1">
    <citation type="submission" date="2015-04" db="EMBL/GenBank/DDBJ databases">
        <authorList>
            <person name="Syromyatnikov M.Y."/>
            <person name="Popov V.N."/>
        </authorList>
    </citation>
    <scope>NUCLEOTIDE SEQUENCE</scope>
    <source>
        <strain evidence="9">MO-1</strain>
    </source>
</reference>
<dbReference type="EMBL" id="LO017727">
    <property type="protein sequence ID" value="CRH07887.1"/>
    <property type="molecule type" value="Genomic_DNA"/>
</dbReference>
<keyword evidence="7" id="KW-0812">Transmembrane</keyword>
<keyword evidence="6 7" id="KW-0408">Iron</keyword>
<dbReference type="Gene3D" id="1.10.8.640">
    <property type="entry name" value="Cytochrome C biogenesis protein"/>
    <property type="match status" value="1"/>
</dbReference>
<evidence type="ECO:0000313" key="9">
    <source>
        <dbReference type="EMBL" id="CRH07887.1"/>
    </source>
</evidence>
<comment type="similarity">
    <text evidence="1 7">Belongs to the CcmH/CycL/Ccl2/NrfF family.</text>
</comment>
<dbReference type="InterPro" id="IPR051263">
    <property type="entry name" value="C-type_cytochrome_biogenesis"/>
</dbReference>
<dbReference type="GO" id="GO:0016829">
    <property type="term" value="F:lyase activity"/>
    <property type="evidence" value="ECO:0007669"/>
    <property type="project" value="UniProtKB-KW"/>
</dbReference>
<keyword evidence="4 7" id="KW-0732">Signal</keyword>
<keyword evidence="9" id="KW-0456">Lyase</keyword>
<dbReference type="PANTHER" id="PTHR47870:SF1">
    <property type="entry name" value="CYTOCHROME C-TYPE BIOGENESIS PROTEIN CCMH"/>
    <property type="match status" value="1"/>
</dbReference>
<dbReference type="AlphaFoldDB" id="A0A1S7LP93"/>
<keyword evidence="3 7" id="KW-0479">Metal-binding</keyword>
<evidence type="ECO:0000256" key="6">
    <source>
        <dbReference type="ARBA" id="ARBA00023004"/>
    </source>
</evidence>
<name>A0A1S7LP93_MAGMO</name>
<accession>A0A1S7LP93</accession>
<gene>
    <name evidence="9" type="primary">ccmH</name>
    <name evidence="9" type="ORF">MAGMO_3758</name>
</gene>
<proteinExistence type="inferred from homology"/>
<evidence type="ECO:0000256" key="2">
    <source>
        <dbReference type="ARBA" id="ARBA00022617"/>
    </source>
</evidence>
<evidence type="ECO:0000256" key="4">
    <source>
        <dbReference type="ARBA" id="ARBA00022729"/>
    </source>
</evidence>
<keyword evidence="7" id="KW-0472">Membrane</keyword>
<evidence type="ECO:0000256" key="1">
    <source>
        <dbReference type="ARBA" id="ARBA00010342"/>
    </source>
</evidence>
<feature type="domain" description="CcmH/CycL/Ccl2/NrfF N-terminal" evidence="8">
    <location>
        <begin position="14"/>
        <end position="134"/>
    </location>
</feature>
<keyword evidence="2 7" id="KW-0349">Heme</keyword>
<organism evidence="9">
    <name type="scientific">Magnetococcus massalia (strain MO-1)</name>
    <dbReference type="NCBI Taxonomy" id="451514"/>
    <lineage>
        <taxon>Bacteria</taxon>
        <taxon>Pseudomonadati</taxon>
        <taxon>Pseudomonadota</taxon>
        <taxon>Magnetococcia</taxon>
        <taxon>Magnetococcales</taxon>
        <taxon>Magnetococcaceae</taxon>
        <taxon>Magnetococcus</taxon>
    </lineage>
</organism>
<comment type="function">
    <text evidence="7">Possible subunit of a heme lyase.</text>
</comment>
<evidence type="ECO:0000256" key="3">
    <source>
        <dbReference type="ARBA" id="ARBA00022723"/>
    </source>
</evidence>
<feature type="transmembrane region" description="Helical" evidence="7">
    <location>
        <begin position="98"/>
        <end position="119"/>
    </location>
</feature>